<dbReference type="InterPro" id="IPR036397">
    <property type="entry name" value="RNaseH_sf"/>
</dbReference>
<accession>A0ABY6LQV1</accession>
<name>A0ABY6LQV1_9ARAC</name>
<proteinExistence type="predicted"/>
<dbReference type="EMBL" id="CP092885">
    <property type="protein sequence ID" value="UYV83468.1"/>
    <property type="molecule type" value="Genomic_DNA"/>
</dbReference>
<dbReference type="Gene3D" id="3.30.420.10">
    <property type="entry name" value="Ribonuclease H-like superfamily/Ribonuclease H"/>
    <property type="match status" value="1"/>
</dbReference>
<keyword evidence="2" id="KW-1185">Reference proteome</keyword>
<organism evidence="1 2">
    <name type="scientific">Cordylochernes scorpioides</name>
    <dbReference type="NCBI Taxonomy" id="51811"/>
    <lineage>
        <taxon>Eukaryota</taxon>
        <taxon>Metazoa</taxon>
        <taxon>Ecdysozoa</taxon>
        <taxon>Arthropoda</taxon>
        <taxon>Chelicerata</taxon>
        <taxon>Arachnida</taxon>
        <taxon>Pseudoscorpiones</taxon>
        <taxon>Cheliferoidea</taxon>
        <taxon>Chernetidae</taxon>
        <taxon>Cordylochernes</taxon>
    </lineage>
</organism>
<protein>
    <submittedName>
        <fullName evidence="1">Uncharacterized protein</fullName>
    </submittedName>
</protein>
<evidence type="ECO:0000313" key="1">
    <source>
        <dbReference type="EMBL" id="UYV83468.1"/>
    </source>
</evidence>
<reference evidence="1 2" key="1">
    <citation type="submission" date="2022-03" db="EMBL/GenBank/DDBJ databases">
        <title>A chromosomal length assembly of Cordylochernes scorpioides.</title>
        <authorList>
            <person name="Zeh D."/>
            <person name="Zeh J."/>
        </authorList>
    </citation>
    <scope>NUCLEOTIDE SEQUENCE [LARGE SCALE GENOMIC DNA]</scope>
    <source>
        <strain evidence="1">IN4F17</strain>
        <tissue evidence="1">Whole Body</tissue>
    </source>
</reference>
<sequence>MEVGDFEKRQEFAVWVSRSCDKSPLYIPVASNITRLDALQFRLWGYIKSRAYRCRHTTLAKLKASIRWHVLSISTDMLFNDVQSIIYRLQAARQSTSNQDNYIFIEHCPELSPYEYLQAIYKQVGDQNISFSSTG</sequence>
<evidence type="ECO:0000313" key="2">
    <source>
        <dbReference type="Proteomes" id="UP001235939"/>
    </source>
</evidence>
<gene>
    <name evidence="1" type="ORF">LAZ67_23001118</name>
</gene>
<dbReference type="Proteomes" id="UP001235939">
    <property type="component" value="Chromosome 23"/>
</dbReference>